<evidence type="ECO:0008006" key="5">
    <source>
        <dbReference type="Google" id="ProtNLM"/>
    </source>
</evidence>
<name>M9XCZ3_MEIRD</name>
<dbReference type="Pfam" id="PF09862">
    <property type="entry name" value="DUF2089"/>
    <property type="match status" value="1"/>
</dbReference>
<gene>
    <name evidence="3" type="ORF">K649_05730</name>
</gene>
<accession>M9XCZ3</accession>
<organism evidence="3 4">
    <name type="scientific">Meiothermus ruber (strain ATCC 35948 / DSM 1279 / VKM B-1258 / 21)</name>
    <name type="common">Thermus ruber</name>
    <dbReference type="NCBI Taxonomy" id="504728"/>
    <lineage>
        <taxon>Bacteria</taxon>
        <taxon>Thermotogati</taxon>
        <taxon>Deinococcota</taxon>
        <taxon>Deinococci</taxon>
        <taxon>Thermales</taxon>
        <taxon>Thermaceae</taxon>
        <taxon>Meiothermus</taxon>
    </lineage>
</organism>
<dbReference type="KEGG" id="mre:K649_05730"/>
<feature type="domain" description="DUF2089" evidence="2">
    <location>
        <begin position="2"/>
        <end position="23"/>
    </location>
</feature>
<dbReference type="InterPro" id="IPR053957">
    <property type="entry name" value="DUF2089_Zn_ribbon"/>
</dbReference>
<dbReference type="EMBL" id="CP005385">
    <property type="protein sequence ID" value="AGK04448.1"/>
    <property type="molecule type" value="Genomic_DNA"/>
</dbReference>
<evidence type="ECO:0000259" key="1">
    <source>
        <dbReference type="Pfam" id="PF09862"/>
    </source>
</evidence>
<dbReference type="InterPro" id="IPR018658">
    <property type="entry name" value="DUF2089"/>
</dbReference>
<proteinExistence type="predicted"/>
<dbReference type="AlphaFoldDB" id="M9XCZ3"/>
<sequence length="111" mass="12679">MTGLVCPVCRTEIRGEFQPNEFALLPPEHLEFLRLYIKVRGNLKEVERILGLSYPTIRARFEALLRVLGYEYQEVPEGPSPQEKEAILDALEKGQISAAEAAEQLRALKRR</sequence>
<dbReference type="Proteomes" id="UP000013026">
    <property type="component" value="Chromosome"/>
</dbReference>
<evidence type="ECO:0000259" key="2">
    <source>
        <dbReference type="Pfam" id="PF22747"/>
    </source>
</evidence>
<protein>
    <recommendedName>
        <fullName evidence="5">DUF2089 domain-containing protein</fullName>
    </recommendedName>
</protein>
<dbReference type="eggNOG" id="COG3877">
    <property type="taxonomic scope" value="Bacteria"/>
</dbReference>
<evidence type="ECO:0000313" key="3">
    <source>
        <dbReference type="EMBL" id="AGK04448.1"/>
    </source>
</evidence>
<dbReference type="PATRIC" id="fig|504728.9.peg.1180"/>
<dbReference type="Pfam" id="PF22747">
    <property type="entry name" value="Zn_ribbon_DUF2089"/>
    <property type="match status" value="1"/>
</dbReference>
<feature type="domain" description="DUF2089" evidence="1">
    <location>
        <begin position="25"/>
        <end position="71"/>
    </location>
</feature>
<evidence type="ECO:0000313" key="4">
    <source>
        <dbReference type="Proteomes" id="UP000013026"/>
    </source>
</evidence>
<reference evidence="3 4" key="1">
    <citation type="submission" date="2013-04" db="EMBL/GenBank/DDBJ databases">
        <authorList>
            <person name="Chin J."/>
            <person name="Alexander D.H."/>
            <person name="Marks P."/>
            <person name="Korlach J."/>
            <person name="Clum A."/>
            <person name="Copeland A."/>
        </authorList>
    </citation>
    <scope>NUCLEOTIDE SEQUENCE [LARGE SCALE GENOMIC DNA]</scope>
    <source>
        <strain evidence="4">ATCC 35948 / DSM 1279 / VKM B-1258 / 21</strain>
    </source>
</reference>
<dbReference type="STRING" id="504728.K649_05730"/>